<feature type="transmembrane region" description="Helical" evidence="4">
    <location>
        <begin position="216"/>
        <end position="234"/>
    </location>
</feature>
<dbReference type="EMBL" id="PPTT01000002">
    <property type="protein sequence ID" value="RDB71479.1"/>
    <property type="molecule type" value="Genomic_DNA"/>
</dbReference>
<keyword evidence="4" id="KW-0812">Transmembrane</keyword>
<dbReference type="SMART" id="SM00421">
    <property type="entry name" value="HTH_LUXR"/>
    <property type="match status" value="1"/>
</dbReference>
<keyword evidence="1" id="KW-0805">Transcription regulation</keyword>
<keyword evidence="8" id="KW-1185">Reference proteome</keyword>
<feature type="transmembrane region" description="Helical" evidence="4">
    <location>
        <begin position="174"/>
        <end position="196"/>
    </location>
</feature>
<dbReference type="InterPro" id="IPR000792">
    <property type="entry name" value="Tscrpt_reg_LuxR_C"/>
</dbReference>
<evidence type="ECO:0000256" key="3">
    <source>
        <dbReference type="ARBA" id="ARBA00023163"/>
    </source>
</evidence>
<evidence type="ECO:0000259" key="5">
    <source>
        <dbReference type="PROSITE" id="PS50043"/>
    </source>
</evidence>
<feature type="transmembrane region" description="Helical" evidence="4">
    <location>
        <begin position="38"/>
        <end position="57"/>
    </location>
</feature>
<dbReference type="Proteomes" id="UP000270112">
    <property type="component" value="Unassembled WGS sequence"/>
</dbReference>
<feature type="domain" description="HTH luxR-type" evidence="5">
    <location>
        <begin position="262"/>
        <end position="326"/>
    </location>
</feature>
<comment type="caution">
    <text evidence="7">The sequence shown here is derived from an EMBL/GenBank/DDBJ whole genome shotgun (WGS) entry which is preliminary data.</text>
</comment>
<evidence type="ECO:0000256" key="4">
    <source>
        <dbReference type="SAM" id="Phobius"/>
    </source>
</evidence>
<keyword evidence="4" id="KW-0472">Membrane</keyword>
<evidence type="ECO:0000313" key="6">
    <source>
        <dbReference type="EMBL" id="RDB71479.1"/>
    </source>
</evidence>
<reference evidence="9" key="2">
    <citation type="submission" date="2018-05" db="EMBL/GenBank/DDBJ databases">
        <title>Genome Sequencing of selected type strains of the family Eggerthellaceae.</title>
        <authorList>
            <person name="Danylec N."/>
            <person name="Stoll D.A."/>
            <person name="Doetsch A."/>
            <person name="Huch M."/>
        </authorList>
    </citation>
    <scope>NUCLEOTIDE SEQUENCE [LARGE SCALE GENOMIC DNA]</scope>
    <source>
        <strain evidence="9">DSM 16107</strain>
    </source>
</reference>
<proteinExistence type="predicted"/>
<organism evidence="7 9">
    <name type="scientific">Eggerthella sinensis</name>
    <dbReference type="NCBI Taxonomy" id="242230"/>
    <lineage>
        <taxon>Bacteria</taxon>
        <taxon>Bacillati</taxon>
        <taxon>Actinomycetota</taxon>
        <taxon>Coriobacteriia</taxon>
        <taxon>Eggerthellales</taxon>
        <taxon>Eggerthellaceae</taxon>
        <taxon>Eggerthella</taxon>
    </lineage>
</organism>
<dbReference type="Proteomes" id="UP000253817">
    <property type="component" value="Unassembled WGS sequence"/>
</dbReference>
<evidence type="ECO:0000313" key="9">
    <source>
        <dbReference type="Proteomes" id="UP000270112"/>
    </source>
</evidence>
<reference evidence="7" key="3">
    <citation type="journal article" date="2019" name="Microbiol. Resour. Announc.">
        <title>Draft Genome Sequences of Type Strains of Gordonibacter faecihominis, Paraeggerthella hongkongensis, Parvibacter caecicola,Slackia equolifaciens, Slackia faecicanis, and Slackia isoflavoniconvertens.</title>
        <authorList>
            <person name="Danylec N."/>
            <person name="Stoll D.A."/>
            <person name="Dotsch A."/>
            <person name="Huch M."/>
        </authorList>
    </citation>
    <scope>NUCLEOTIDE SEQUENCE</scope>
    <source>
        <strain evidence="7">DSM 16107</strain>
    </source>
</reference>
<feature type="transmembrane region" description="Helical" evidence="4">
    <location>
        <begin position="106"/>
        <end position="126"/>
    </location>
</feature>
<dbReference type="Gene3D" id="1.10.10.10">
    <property type="entry name" value="Winged helix-like DNA-binding domain superfamily/Winged helix DNA-binding domain"/>
    <property type="match status" value="1"/>
</dbReference>
<dbReference type="SUPFAM" id="SSF46894">
    <property type="entry name" value="C-terminal effector domain of the bipartite response regulators"/>
    <property type="match status" value="1"/>
</dbReference>
<evidence type="ECO:0000313" key="8">
    <source>
        <dbReference type="Proteomes" id="UP000253817"/>
    </source>
</evidence>
<dbReference type="GO" id="GO:0006355">
    <property type="term" value="P:regulation of DNA-templated transcription"/>
    <property type="evidence" value="ECO:0007669"/>
    <property type="project" value="InterPro"/>
</dbReference>
<evidence type="ECO:0000313" key="7">
    <source>
        <dbReference type="EMBL" id="RNM41245.1"/>
    </source>
</evidence>
<feature type="transmembrane region" description="Helical" evidence="4">
    <location>
        <begin position="7"/>
        <end position="32"/>
    </location>
</feature>
<sequence>MRISMEAAFYFYTIVVMFLCIAAAVSSASSYLVTHNHLYLPIVMFFFLYFVDLMFIFQNEYFNRGEVLTQQMFYGINYPFAKTLLAAGILESLWLTVCTYIGTTKLALKVIPAVVFVATGCAIIVLMPEGAWRQWCFYSIREAFLIWVLAYTLARYLRAKKLSFRTRLLRHRALFVATAVLCLCITVENTIMILMWNPSDQIMPSVAVLYISERNFSENILIAAFALLALRHGLDLLRLRRTNPPHADQPDYEQHIELILDSYCEKHRITNRERDVLRLILMEKDYQNVATELQLAVGTVKSHTHNILQKTEQKTRKDLIRDVWQS</sequence>
<dbReference type="Pfam" id="PF00196">
    <property type="entry name" value="GerE"/>
    <property type="match status" value="1"/>
</dbReference>
<gene>
    <name evidence="6" type="ORF">C1876_01640</name>
    <name evidence="7" type="ORF">DMP09_10490</name>
</gene>
<evidence type="ECO:0000256" key="2">
    <source>
        <dbReference type="ARBA" id="ARBA00023125"/>
    </source>
</evidence>
<accession>A0A3N0IWD7</accession>
<keyword evidence="4" id="KW-1133">Transmembrane helix</keyword>
<reference evidence="6 8" key="1">
    <citation type="journal article" date="2018" name="Elife">
        <title>Discovery and characterization of a prevalent human gut bacterial enzyme sufficient for the inactivation of a family of plant toxins.</title>
        <authorList>
            <person name="Koppel N."/>
            <person name="Bisanz J.E."/>
            <person name="Pandelia M.E."/>
            <person name="Turnbaugh P.J."/>
            <person name="Balskus E.P."/>
        </authorList>
    </citation>
    <scope>NUCLEOTIDE SEQUENCE [LARGE SCALE GENOMIC DNA]</scope>
    <source>
        <strain evidence="6 8">DSM 16107</strain>
    </source>
</reference>
<protein>
    <submittedName>
        <fullName evidence="7">Helix-turn-helix transcriptional regulator</fullName>
    </submittedName>
</protein>
<evidence type="ECO:0000256" key="1">
    <source>
        <dbReference type="ARBA" id="ARBA00023015"/>
    </source>
</evidence>
<keyword evidence="2" id="KW-0238">DNA-binding</keyword>
<dbReference type="PANTHER" id="PTHR44688:SF16">
    <property type="entry name" value="DNA-BINDING TRANSCRIPTIONAL ACTIVATOR DEVR_DOSR"/>
    <property type="match status" value="1"/>
</dbReference>
<dbReference type="InterPro" id="IPR016032">
    <property type="entry name" value="Sig_transdc_resp-reg_C-effctor"/>
</dbReference>
<feature type="transmembrane region" description="Helical" evidence="4">
    <location>
        <begin position="132"/>
        <end position="153"/>
    </location>
</feature>
<dbReference type="InterPro" id="IPR036388">
    <property type="entry name" value="WH-like_DNA-bd_sf"/>
</dbReference>
<dbReference type="PANTHER" id="PTHR44688">
    <property type="entry name" value="DNA-BINDING TRANSCRIPTIONAL ACTIVATOR DEVR_DOSR"/>
    <property type="match status" value="1"/>
</dbReference>
<dbReference type="AlphaFoldDB" id="A0A3N0IWD7"/>
<name>A0A3N0IWD7_9ACTN</name>
<dbReference type="PROSITE" id="PS50043">
    <property type="entry name" value="HTH_LUXR_2"/>
    <property type="match status" value="1"/>
</dbReference>
<keyword evidence="3" id="KW-0804">Transcription</keyword>
<dbReference type="EMBL" id="QICC01000043">
    <property type="protein sequence ID" value="RNM41245.1"/>
    <property type="molecule type" value="Genomic_DNA"/>
</dbReference>
<dbReference type="GO" id="GO:0003677">
    <property type="term" value="F:DNA binding"/>
    <property type="evidence" value="ECO:0007669"/>
    <property type="project" value="UniProtKB-KW"/>
</dbReference>
<dbReference type="PRINTS" id="PR00038">
    <property type="entry name" value="HTHLUXR"/>
</dbReference>